<sequence length="141" mass="15812">MDQNVILCILYRLHVRLLFQFSQNGGGEVAAIDSHLRSTGLAAQFFRFTSLQQLTLTNDRHQLAHFFGLAEIMRGQEDGHTLIPGQPFQIIAQGSRSYRVKTCSGFIQKDQFGFMKHGPGNRQFLLHTAAPTAHNFISAIP</sequence>
<dbReference type="AlphaFoldDB" id="A0A645HZX1"/>
<dbReference type="AntiFam" id="ANF00142">
    <property type="entry name" value="Shadow ORF (opposite yadG)"/>
</dbReference>
<evidence type="ECO:0000313" key="1">
    <source>
        <dbReference type="EMBL" id="MPN43739.1"/>
    </source>
</evidence>
<proteinExistence type="predicted"/>
<dbReference type="AntiFam" id="ANF00095">
    <property type="entry name" value="Shadow ORF (opposite ABC transporters)"/>
</dbReference>
<reference evidence="1" key="1">
    <citation type="submission" date="2019-08" db="EMBL/GenBank/DDBJ databases">
        <authorList>
            <person name="Kucharzyk K."/>
            <person name="Murdoch R.W."/>
            <person name="Higgins S."/>
            <person name="Loffler F."/>
        </authorList>
    </citation>
    <scope>NUCLEOTIDE SEQUENCE</scope>
</reference>
<gene>
    <name evidence="1" type="ORF">SDC9_191299</name>
</gene>
<comment type="caution">
    <text evidence="1">The sequence shown here is derived from an EMBL/GenBank/DDBJ whole genome shotgun (WGS) entry which is preliminary data.</text>
</comment>
<dbReference type="EMBL" id="VSSQ01102332">
    <property type="protein sequence ID" value="MPN43739.1"/>
    <property type="molecule type" value="Genomic_DNA"/>
</dbReference>
<protein>
    <submittedName>
        <fullName evidence="1">Uncharacterized protein</fullName>
    </submittedName>
</protein>
<organism evidence="1">
    <name type="scientific">bioreactor metagenome</name>
    <dbReference type="NCBI Taxonomy" id="1076179"/>
    <lineage>
        <taxon>unclassified sequences</taxon>
        <taxon>metagenomes</taxon>
        <taxon>ecological metagenomes</taxon>
    </lineage>
</organism>
<accession>A0A645HZX1</accession>
<name>A0A645HZX1_9ZZZZ</name>